<dbReference type="PANTHER" id="PTHR46184">
    <property type="entry name" value="UNCONVENTIONAL MYOSIN-IXB-LIKE PROTEIN"/>
    <property type="match status" value="1"/>
</dbReference>
<evidence type="ECO:0000259" key="5">
    <source>
        <dbReference type="PROSITE" id="PS51456"/>
    </source>
</evidence>
<proteinExistence type="inferred from homology"/>
<dbReference type="GO" id="GO:0051015">
    <property type="term" value="F:actin filament binding"/>
    <property type="evidence" value="ECO:0007669"/>
    <property type="project" value="TreeGrafter"/>
</dbReference>
<dbReference type="CDD" id="cd23767">
    <property type="entry name" value="IQCD"/>
    <property type="match status" value="1"/>
</dbReference>
<dbReference type="GO" id="GO:0016459">
    <property type="term" value="C:myosin complex"/>
    <property type="evidence" value="ECO:0007669"/>
    <property type="project" value="UniProtKB-KW"/>
</dbReference>
<accession>A0A182SNC9</accession>
<feature type="domain" description="Myosin motor" evidence="5">
    <location>
        <begin position="1"/>
        <end position="94"/>
    </location>
</feature>
<keyword evidence="2" id="KW-0963">Cytoplasm</keyword>
<feature type="compositionally biased region" description="Acidic residues" evidence="4">
    <location>
        <begin position="303"/>
        <end position="323"/>
    </location>
</feature>
<name>A0A182SNC9_9DIPT</name>
<dbReference type="Proteomes" id="UP000075901">
    <property type="component" value="Unassembled WGS sequence"/>
</dbReference>
<feature type="compositionally biased region" description="Acidic residues" evidence="4">
    <location>
        <begin position="271"/>
        <end position="289"/>
    </location>
</feature>
<evidence type="ECO:0000313" key="6">
    <source>
        <dbReference type="EnsemblMetazoa" id="AMAM010199-PA"/>
    </source>
</evidence>
<dbReference type="InterPro" id="IPR000048">
    <property type="entry name" value="IQ_motif_EF-hand-BS"/>
</dbReference>
<protein>
    <recommendedName>
        <fullName evidence="5">Myosin motor domain-containing protein</fullName>
    </recommendedName>
</protein>
<evidence type="ECO:0000256" key="3">
    <source>
        <dbReference type="PROSITE-ProRule" id="PRU00782"/>
    </source>
</evidence>
<feature type="compositionally biased region" description="Low complexity" evidence="4">
    <location>
        <begin position="367"/>
        <end position="378"/>
    </location>
</feature>
<keyword evidence="3" id="KW-0518">Myosin</keyword>
<dbReference type="Pfam" id="PF00063">
    <property type="entry name" value="Myosin_head"/>
    <property type="match status" value="1"/>
</dbReference>
<keyword evidence="3" id="KW-0009">Actin-binding</keyword>
<dbReference type="EnsemblMetazoa" id="AMAM010199-RA">
    <property type="protein sequence ID" value="AMAM010199-PA"/>
    <property type="gene ID" value="AMAM010199"/>
</dbReference>
<dbReference type="Gene3D" id="6.20.240.20">
    <property type="match status" value="1"/>
</dbReference>
<dbReference type="GO" id="GO:0005737">
    <property type="term" value="C:cytoplasm"/>
    <property type="evidence" value="ECO:0007669"/>
    <property type="project" value="UniProtKB-SubCell"/>
</dbReference>
<evidence type="ECO:0000313" key="7">
    <source>
        <dbReference type="Proteomes" id="UP000075901"/>
    </source>
</evidence>
<dbReference type="InterPro" id="IPR001609">
    <property type="entry name" value="Myosin_head_motor_dom-like"/>
</dbReference>
<feature type="region of interest" description="Disordered" evidence="4">
    <location>
        <begin position="367"/>
        <end position="397"/>
    </location>
</feature>
<keyword evidence="7" id="KW-1185">Reference proteome</keyword>
<dbReference type="SMART" id="SM00015">
    <property type="entry name" value="IQ"/>
    <property type="match status" value="3"/>
</dbReference>
<dbReference type="GO" id="GO:0005524">
    <property type="term" value="F:ATP binding"/>
    <property type="evidence" value="ECO:0007669"/>
    <property type="project" value="InterPro"/>
</dbReference>
<sequence length="397" mass="45795">MHFFIFLFPSYHQLRYTGMLETVRIRRAGYNVRLTYEEFIQLYRILLPKGLVSSQKDVRDFMSTMDLNKQHYQLGLTKIYMRESQKMRLDISLHTKIIDSIICIQRWFRAILQRKKYCQYRTAACTIQSYWRDYLREKQEKFTRKIRNHAATVIQATWRGYTVRKWYSKLKTGVLIIQARIRGNQARSRFKELVSKKLQRDRAKLRSTQSLPVEQPMAGGGGGSSTYPEVVQAIEHRKKPIPAVGRSFETAIDIVNKNRALFADDSMSADFIDDDEDEDEEEEDEEEEITGSSSRQATVAAAAEEEEEDEDEDDEEGYEDLGLVDDPHYQLANNRPGLLLQAAGKPSSIQSPTVNEKYIKNLVISGGSTAAPSSASSPYQKAPLQRQEDVLDRPQQR</sequence>
<dbReference type="GO" id="GO:0005096">
    <property type="term" value="F:GTPase activator activity"/>
    <property type="evidence" value="ECO:0007669"/>
    <property type="project" value="InterPro"/>
</dbReference>
<dbReference type="InterPro" id="IPR027417">
    <property type="entry name" value="P-loop_NTPase"/>
</dbReference>
<evidence type="ECO:0000256" key="2">
    <source>
        <dbReference type="ARBA" id="ARBA00022490"/>
    </source>
</evidence>
<evidence type="ECO:0000256" key="4">
    <source>
        <dbReference type="SAM" id="MobiDB-lite"/>
    </source>
</evidence>
<feature type="compositionally biased region" description="Basic and acidic residues" evidence="4">
    <location>
        <begin position="386"/>
        <end position="397"/>
    </location>
</feature>
<dbReference type="PANTHER" id="PTHR46184:SF5">
    <property type="entry name" value="UNCONVENTIONAL MYOSIN-IXA-LIKE"/>
    <property type="match status" value="1"/>
</dbReference>
<keyword evidence="3" id="KW-0505">Motor protein</keyword>
<comment type="similarity">
    <text evidence="3">Belongs to the TRAFAC class myosin-kinesin ATPase superfamily. Myosin family.</text>
</comment>
<dbReference type="GO" id="GO:0000146">
    <property type="term" value="F:microfilament motor activity"/>
    <property type="evidence" value="ECO:0007669"/>
    <property type="project" value="InterPro"/>
</dbReference>
<reference evidence="6" key="2">
    <citation type="submission" date="2020-05" db="UniProtKB">
        <authorList>
            <consortium name="EnsemblMetazoa"/>
        </authorList>
    </citation>
    <scope>IDENTIFICATION</scope>
    <source>
        <strain evidence="6">maculatus3</strain>
    </source>
</reference>
<organism evidence="6 7">
    <name type="scientific">Anopheles maculatus</name>
    <dbReference type="NCBI Taxonomy" id="74869"/>
    <lineage>
        <taxon>Eukaryota</taxon>
        <taxon>Metazoa</taxon>
        <taxon>Ecdysozoa</taxon>
        <taxon>Arthropoda</taxon>
        <taxon>Hexapoda</taxon>
        <taxon>Insecta</taxon>
        <taxon>Pterygota</taxon>
        <taxon>Neoptera</taxon>
        <taxon>Endopterygota</taxon>
        <taxon>Diptera</taxon>
        <taxon>Nematocera</taxon>
        <taxon>Culicoidea</taxon>
        <taxon>Culicidae</taxon>
        <taxon>Anophelinae</taxon>
        <taxon>Anopheles</taxon>
        <taxon>Anopheles maculatus group</taxon>
    </lineage>
</organism>
<dbReference type="GO" id="GO:0005884">
    <property type="term" value="C:actin filament"/>
    <property type="evidence" value="ECO:0007669"/>
    <property type="project" value="TreeGrafter"/>
</dbReference>
<reference evidence="7" key="1">
    <citation type="submission" date="2013-09" db="EMBL/GenBank/DDBJ databases">
        <title>The Genome Sequence of Anopheles maculatus species B.</title>
        <authorList>
            <consortium name="The Broad Institute Genomics Platform"/>
            <person name="Neafsey D.E."/>
            <person name="Besansky N."/>
            <person name="Howell P."/>
            <person name="Walton C."/>
            <person name="Young S.K."/>
            <person name="Zeng Q."/>
            <person name="Gargeya S."/>
            <person name="Fitzgerald M."/>
            <person name="Haas B."/>
            <person name="Abouelleil A."/>
            <person name="Allen A.W."/>
            <person name="Alvarado L."/>
            <person name="Arachchi H.M."/>
            <person name="Berlin A.M."/>
            <person name="Chapman S.B."/>
            <person name="Gainer-Dewar J."/>
            <person name="Goldberg J."/>
            <person name="Griggs A."/>
            <person name="Gujja S."/>
            <person name="Hansen M."/>
            <person name="Howarth C."/>
            <person name="Imamovic A."/>
            <person name="Ireland A."/>
            <person name="Larimer J."/>
            <person name="McCowan C."/>
            <person name="Murphy C."/>
            <person name="Pearson M."/>
            <person name="Poon T.W."/>
            <person name="Priest M."/>
            <person name="Roberts A."/>
            <person name="Saif S."/>
            <person name="Shea T."/>
            <person name="Sisk P."/>
            <person name="Sykes S."/>
            <person name="Wortman J."/>
            <person name="Nusbaum C."/>
            <person name="Birren B."/>
        </authorList>
    </citation>
    <scope>NUCLEOTIDE SEQUENCE [LARGE SCALE GENOMIC DNA]</scope>
    <source>
        <strain evidence="7">maculatus3</strain>
    </source>
</reference>
<dbReference type="Gene3D" id="1.20.5.190">
    <property type="match status" value="2"/>
</dbReference>
<dbReference type="GO" id="GO:0035556">
    <property type="term" value="P:intracellular signal transduction"/>
    <property type="evidence" value="ECO:0007669"/>
    <property type="project" value="InterPro"/>
</dbReference>
<dbReference type="AlphaFoldDB" id="A0A182SNC9"/>
<comment type="subcellular location">
    <subcellularLocation>
        <location evidence="1">Cytoplasm</location>
    </subcellularLocation>
</comment>
<dbReference type="VEuPathDB" id="VectorBase:AMAM010199"/>
<comment type="caution">
    <text evidence="3">Lacks conserved residue(s) required for the propagation of feature annotation.</text>
</comment>
<evidence type="ECO:0000256" key="1">
    <source>
        <dbReference type="ARBA" id="ARBA00004496"/>
    </source>
</evidence>
<feature type="region of interest" description="Disordered" evidence="4">
    <location>
        <begin position="204"/>
        <end position="225"/>
    </location>
</feature>
<dbReference type="PROSITE" id="PS50096">
    <property type="entry name" value="IQ"/>
    <property type="match status" value="3"/>
</dbReference>
<dbReference type="PROSITE" id="PS51456">
    <property type="entry name" value="MYOSIN_MOTOR"/>
    <property type="match status" value="1"/>
</dbReference>
<feature type="region of interest" description="Disordered" evidence="4">
    <location>
        <begin position="266"/>
        <end position="331"/>
    </location>
</feature>
<dbReference type="SUPFAM" id="SSF52540">
    <property type="entry name" value="P-loop containing nucleoside triphosphate hydrolases"/>
    <property type="match status" value="2"/>
</dbReference>
<dbReference type="InterPro" id="IPR046987">
    <property type="entry name" value="Myo9"/>
</dbReference>
<dbReference type="Pfam" id="PF00612">
    <property type="entry name" value="IQ"/>
    <property type="match status" value="4"/>
</dbReference>